<protein>
    <recommendedName>
        <fullName evidence="2">E3 ubiquitin-protein ligase UBR4 N-terminal domain-containing protein</fullName>
    </recommendedName>
</protein>
<dbReference type="GO" id="GO:0016020">
    <property type="term" value="C:membrane"/>
    <property type="evidence" value="ECO:0007669"/>
    <property type="project" value="TreeGrafter"/>
</dbReference>
<dbReference type="GO" id="GO:0004842">
    <property type="term" value="F:ubiquitin-protein transferase activity"/>
    <property type="evidence" value="ECO:0007669"/>
    <property type="project" value="TreeGrafter"/>
</dbReference>
<keyword evidence="1" id="KW-0812">Transmembrane</keyword>
<sequence length="83" mass="8882">MALDTLSLPVMEPLTPPRLKDVTLLALSCLYAGVSVATCMAILHVGSTQQVRTGSTSCKEEDYENDAATIVQKCVSVQFCCQS</sequence>
<dbReference type="AlphaFoldDB" id="A0A8J6F730"/>
<name>A0A8J6F730_ELECQ</name>
<dbReference type="InterPro" id="IPR045841">
    <property type="entry name" value="E3_UBR4_N"/>
</dbReference>
<gene>
    <name evidence="3" type="ORF">GDO78_011427</name>
</gene>
<reference evidence="3" key="1">
    <citation type="thesis" date="2020" institute="ProQuest LLC" country="789 East Eisenhower Parkway, Ann Arbor, MI, USA">
        <title>Comparative Genomics and Chromosome Evolution.</title>
        <authorList>
            <person name="Mudd A.B."/>
        </authorList>
    </citation>
    <scope>NUCLEOTIDE SEQUENCE</scope>
    <source>
        <strain evidence="3">HN-11 Male</strain>
        <tissue evidence="3">Kidney and liver</tissue>
    </source>
</reference>
<dbReference type="OrthoDB" id="30336at2759"/>
<accession>A0A8J6F730</accession>
<dbReference type="GO" id="GO:0006511">
    <property type="term" value="P:ubiquitin-dependent protein catabolic process"/>
    <property type="evidence" value="ECO:0007669"/>
    <property type="project" value="TreeGrafter"/>
</dbReference>
<comment type="caution">
    <text evidence="3">The sequence shown here is derived from an EMBL/GenBank/DDBJ whole genome shotgun (WGS) entry which is preliminary data.</text>
</comment>
<dbReference type="Pfam" id="PF19423">
    <property type="entry name" value="E3_UBR4_N"/>
    <property type="match status" value="1"/>
</dbReference>
<feature type="domain" description="E3 ubiquitin-protein ligase UBR4 N-terminal" evidence="2">
    <location>
        <begin position="1"/>
        <end position="77"/>
    </location>
</feature>
<dbReference type="GO" id="GO:0005829">
    <property type="term" value="C:cytosol"/>
    <property type="evidence" value="ECO:0007669"/>
    <property type="project" value="TreeGrafter"/>
</dbReference>
<dbReference type="Proteomes" id="UP000770717">
    <property type="component" value="Unassembled WGS sequence"/>
</dbReference>
<keyword evidence="1" id="KW-1133">Transmembrane helix</keyword>
<evidence type="ECO:0000313" key="4">
    <source>
        <dbReference type="Proteomes" id="UP000770717"/>
    </source>
</evidence>
<feature type="transmembrane region" description="Helical" evidence="1">
    <location>
        <begin position="22"/>
        <end position="43"/>
    </location>
</feature>
<dbReference type="EMBL" id="WNTK01000006">
    <property type="protein sequence ID" value="KAG9482777.1"/>
    <property type="molecule type" value="Genomic_DNA"/>
</dbReference>
<dbReference type="GO" id="GO:0005813">
    <property type="term" value="C:centrosome"/>
    <property type="evidence" value="ECO:0007669"/>
    <property type="project" value="TreeGrafter"/>
</dbReference>
<dbReference type="GO" id="GO:0005654">
    <property type="term" value="C:nucleoplasm"/>
    <property type="evidence" value="ECO:0007669"/>
    <property type="project" value="TreeGrafter"/>
</dbReference>
<dbReference type="InterPro" id="IPR045189">
    <property type="entry name" value="UBR4-like"/>
</dbReference>
<evidence type="ECO:0000256" key="1">
    <source>
        <dbReference type="SAM" id="Phobius"/>
    </source>
</evidence>
<evidence type="ECO:0000259" key="2">
    <source>
        <dbReference type="Pfam" id="PF19423"/>
    </source>
</evidence>
<keyword evidence="1" id="KW-0472">Membrane</keyword>
<organism evidence="3 4">
    <name type="scientific">Eleutherodactylus coqui</name>
    <name type="common">Puerto Rican coqui</name>
    <dbReference type="NCBI Taxonomy" id="57060"/>
    <lineage>
        <taxon>Eukaryota</taxon>
        <taxon>Metazoa</taxon>
        <taxon>Chordata</taxon>
        <taxon>Craniata</taxon>
        <taxon>Vertebrata</taxon>
        <taxon>Euteleostomi</taxon>
        <taxon>Amphibia</taxon>
        <taxon>Batrachia</taxon>
        <taxon>Anura</taxon>
        <taxon>Neobatrachia</taxon>
        <taxon>Hyloidea</taxon>
        <taxon>Eleutherodactylidae</taxon>
        <taxon>Eleutherodactylinae</taxon>
        <taxon>Eleutherodactylus</taxon>
        <taxon>Eleutherodactylus</taxon>
    </lineage>
</organism>
<evidence type="ECO:0000313" key="3">
    <source>
        <dbReference type="EMBL" id="KAG9482777.1"/>
    </source>
</evidence>
<dbReference type="PANTHER" id="PTHR21725:SF1">
    <property type="entry name" value="E3 UBIQUITIN-PROTEIN LIGASE UBR4"/>
    <property type="match status" value="1"/>
</dbReference>
<dbReference type="PANTHER" id="PTHR21725">
    <property type="entry name" value="E3 UBIQUITIN-PROTEIN LIGASE UBR4"/>
    <property type="match status" value="1"/>
</dbReference>
<proteinExistence type="predicted"/>
<keyword evidence="4" id="KW-1185">Reference proteome</keyword>